<dbReference type="Proteomes" id="UP000188929">
    <property type="component" value="Unassembled WGS sequence"/>
</dbReference>
<evidence type="ECO:0000313" key="4">
    <source>
        <dbReference type="EMBL" id="ONH30892.1"/>
    </source>
</evidence>
<dbReference type="InterPro" id="IPR002878">
    <property type="entry name" value="ChsH2_C"/>
</dbReference>
<feature type="domain" description="ChsH2 rubredoxin-like zinc ribbon" evidence="3">
    <location>
        <begin position="3"/>
        <end position="29"/>
    </location>
</feature>
<dbReference type="InterPro" id="IPR022002">
    <property type="entry name" value="ChsH2_Znr"/>
</dbReference>
<keyword evidence="5" id="KW-1185">Reference proteome</keyword>
<gene>
    <name evidence="4" type="ORF">BL253_11680</name>
</gene>
<dbReference type="STRING" id="1834516.BL253_11680"/>
<organism evidence="4 5">
    <name type="scientific">Pseudofrankia asymbiotica</name>
    <dbReference type="NCBI Taxonomy" id="1834516"/>
    <lineage>
        <taxon>Bacteria</taxon>
        <taxon>Bacillati</taxon>
        <taxon>Actinomycetota</taxon>
        <taxon>Actinomycetes</taxon>
        <taxon>Frankiales</taxon>
        <taxon>Frankiaceae</taxon>
        <taxon>Pseudofrankia</taxon>
    </lineage>
</organism>
<accession>A0A1V2ICH8</accession>
<feature type="region of interest" description="Disordered" evidence="1">
    <location>
        <begin position="115"/>
        <end position="134"/>
    </location>
</feature>
<sequence>MLVERCADCGAESFPPYGMCRSCRSRVVEHVEITGRGHVYSLTVNYQRWMPGLEVPYALVLVEWADHPGVRVFGRLRGCPPEDAAVGMTVEVGFEPGPGGYAVPSFVAVADGASGTAGTAGTAGIGTRPDDGGE</sequence>
<dbReference type="Pfam" id="PF12172">
    <property type="entry name" value="zf-ChsH2"/>
    <property type="match status" value="1"/>
</dbReference>
<comment type="caution">
    <text evidence="4">The sequence shown here is derived from an EMBL/GenBank/DDBJ whole genome shotgun (WGS) entry which is preliminary data.</text>
</comment>
<name>A0A1V2ICH8_9ACTN</name>
<evidence type="ECO:0000313" key="5">
    <source>
        <dbReference type="Proteomes" id="UP000188929"/>
    </source>
</evidence>
<feature type="compositionally biased region" description="Low complexity" evidence="1">
    <location>
        <begin position="115"/>
        <end position="127"/>
    </location>
</feature>
<feature type="domain" description="ChsH2 C-terminal OB-fold" evidence="2">
    <location>
        <begin position="31"/>
        <end position="94"/>
    </location>
</feature>
<dbReference type="InterPro" id="IPR012340">
    <property type="entry name" value="NA-bd_OB-fold"/>
</dbReference>
<dbReference type="InterPro" id="IPR052513">
    <property type="entry name" value="Thioester_dehydratase-like"/>
</dbReference>
<reference evidence="5" key="1">
    <citation type="submission" date="2016-10" db="EMBL/GenBank/DDBJ databases">
        <title>Frankia sp. NRRL B-16386 Genome sequencing.</title>
        <authorList>
            <person name="Ghodhbane-Gtari F."/>
            <person name="Swanson E."/>
            <person name="Gueddou A."/>
            <person name="Hezbri K."/>
            <person name="Ktari K."/>
            <person name="Nouioui I."/>
            <person name="Morris K."/>
            <person name="Simpson S."/>
            <person name="Abebe-Akele F."/>
            <person name="Thomas K."/>
            <person name="Gtari M."/>
            <person name="Tisa L.S."/>
        </authorList>
    </citation>
    <scope>NUCLEOTIDE SEQUENCE [LARGE SCALE GENOMIC DNA]</scope>
    <source>
        <strain evidence="5">NRRL B-16386</strain>
    </source>
</reference>
<proteinExistence type="predicted"/>
<dbReference type="PANTHER" id="PTHR34075">
    <property type="entry name" value="BLR3430 PROTEIN"/>
    <property type="match status" value="1"/>
</dbReference>
<dbReference type="AlphaFoldDB" id="A0A1V2ICH8"/>
<protein>
    <submittedName>
        <fullName evidence="4">Uncharacterized protein</fullName>
    </submittedName>
</protein>
<dbReference type="SUPFAM" id="SSF50249">
    <property type="entry name" value="Nucleic acid-binding proteins"/>
    <property type="match status" value="1"/>
</dbReference>
<dbReference type="PANTHER" id="PTHR34075:SF5">
    <property type="entry name" value="BLR3430 PROTEIN"/>
    <property type="match status" value="1"/>
</dbReference>
<dbReference type="Pfam" id="PF01796">
    <property type="entry name" value="OB_ChsH2_C"/>
    <property type="match status" value="1"/>
</dbReference>
<evidence type="ECO:0000259" key="2">
    <source>
        <dbReference type="Pfam" id="PF01796"/>
    </source>
</evidence>
<evidence type="ECO:0000256" key="1">
    <source>
        <dbReference type="SAM" id="MobiDB-lite"/>
    </source>
</evidence>
<dbReference type="EMBL" id="MOMC01000022">
    <property type="protein sequence ID" value="ONH30892.1"/>
    <property type="molecule type" value="Genomic_DNA"/>
</dbReference>
<evidence type="ECO:0000259" key="3">
    <source>
        <dbReference type="Pfam" id="PF12172"/>
    </source>
</evidence>